<protein>
    <submittedName>
        <fullName evidence="2">Uncharacterized protein</fullName>
    </submittedName>
</protein>
<reference evidence="3" key="1">
    <citation type="submission" date="2020-03" db="EMBL/GenBank/DDBJ databases">
        <title>Genome sequences of seven Enterobacteriaceae strains isolated from Canadian wastewater treatment facilities.</title>
        <authorList>
            <person name="Huang H."/>
            <person name="Chmara J.T."/>
            <person name="Duceppe M.-O."/>
        </authorList>
    </citation>
    <scope>NUCLEOTIDE SEQUENCE [LARGE SCALE GENOMIC DNA]</scope>
    <source>
        <strain evidence="3">Biosolid 3</strain>
    </source>
</reference>
<evidence type="ECO:0000313" key="3">
    <source>
        <dbReference type="Proteomes" id="UP000503464"/>
    </source>
</evidence>
<name>A0AAE7EIK6_SERFO</name>
<evidence type="ECO:0000313" key="2">
    <source>
        <dbReference type="EMBL" id="QKJ59484.1"/>
    </source>
</evidence>
<sequence>MLNSVKTLTPDAIAYLAVLTIFAALSVVFIVKDCRGRRETKRGNARREYLAHKEAVERKARQQL</sequence>
<keyword evidence="1" id="KW-1133">Transmembrane helix</keyword>
<organism evidence="2 3">
    <name type="scientific">Serratia fonticola</name>
    <dbReference type="NCBI Taxonomy" id="47917"/>
    <lineage>
        <taxon>Bacteria</taxon>
        <taxon>Pseudomonadati</taxon>
        <taxon>Pseudomonadota</taxon>
        <taxon>Gammaproteobacteria</taxon>
        <taxon>Enterobacterales</taxon>
        <taxon>Yersiniaceae</taxon>
        <taxon>Serratia</taxon>
    </lineage>
</organism>
<evidence type="ECO:0000256" key="1">
    <source>
        <dbReference type="SAM" id="Phobius"/>
    </source>
</evidence>
<proteinExistence type="predicted"/>
<dbReference type="EMBL" id="CP054160">
    <property type="protein sequence ID" value="QKJ59484.1"/>
    <property type="molecule type" value="Genomic_DNA"/>
</dbReference>
<accession>A0AAE7EIK6</accession>
<dbReference type="AlphaFoldDB" id="A0AAE7EIK6"/>
<dbReference type="RefSeq" id="WP_173409436.1">
    <property type="nucleotide sequence ID" value="NZ_CP054160.3"/>
</dbReference>
<keyword evidence="1" id="KW-0472">Membrane</keyword>
<dbReference type="Proteomes" id="UP000503464">
    <property type="component" value="Chromosome"/>
</dbReference>
<keyword evidence="1" id="KW-0812">Transmembrane</keyword>
<gene>
    <name evidence="2" type="ORF">G9399_15550</name>
</gene>
<feature type="transmembrane region" description="Helical" evidence="1">
    <location>
        <begin position="12"/>
        <end position="31"/>
    </location>
</feature>